<proteinExistence type="predicted"/>
<evidence type="ECO:0000313" key="2">
    <source>
        <dbReference type="Proteomes" id="UP000051386"/>
    </source>
</evidence>
<accession>A0A0R0CVI9</accession>
<dbReference type="AlphaFoldDB" id="A0A0R0CVI9"/>
<keyword evidence="2" id="KW-1185">Reference proteome</keyword>
<comment type="caution">
    <text evidence="1">The sequence shown here is derived from an EMBL/GenBank/DDBJ whole genome shotgun (WGS) entry which is preliminary data.</text>
</comment>
<name>A0A0R0CVI9_9GAMM</name>
<dbReference type="Proteomes" id="UP000051386">
    <property type="component" value="Unassembled WGS sequence"/>
</dbReference>
<sequence>MPQQAVAVAPPAGVEEALQRIAVIAESPVQKRAAHALWGRQLDAPTILRDRSTGMSWRSDPATGAALAVVLRKDQPPANTCIDVEGAPHVTLLLPLPTDSSALAALYWHEQWHCIQTGLGLPASEGNTAHLDSEAGRTWLRLEMRALARALATRDDAQARKHLAAALRFRALRGGAGAPGTDALAEEAKLERNEGLAEYTGRSVAAAAAQADGVAAVVDALAKAESSESFVRSAAYATGPAYGMLLDRWSPGWRSALSAGTSLPALLADRIRIGPANIDVAHVGQRYGMDQVRAEERARAEERERRSAALRVRLLGEDAVRFPLKQPALSFDPRSLFPLDSVGTVYTPVTVRDEWGELTADSGGLLSPDWSQISVGGGAIQGCNASWTGPGWKLELEPGWRFSRLPSGWQLTKEDPLQCSK</sequence>
<evidence type="ECO:0000313" key="1">
    <source>
        <dbReference type="EMBL" id="KRG73307.1"/>
    </source>
</evidence>
<protein>
    <submittedName>
        <fullName evidence="1">Uncharacterized protein</fullName>
    </submittedName>
</protein>
<dbReference type="EMBL" id="LDJK01000050">
    <property type="protein sequence ID" value="KRG73307.1"/>
    <property type="molecule type" value="Genomic_DNA"/>
</dbReference>
<reference evidence="1 2" key="1">
    <citation type="submission" date="2015-05" db="EMBL/GenBank/DDBJ databases">
        <title>Genome sequencing and analysis of members of genus Stenotrophomonas.</title>
        <authorList>
            <person name="Patil P.P."/>
            <person name="Midha S."/>
            <person name="Patil P.B."/>
        </authorList>
    </citation>
    <scope>NUCLEOTIDE SEQUENCE [LARGE SCALE GENOMIC DNA]</scope>
    <source>
        <strain evidence="1 2">DSM 21508</strain>
    </source>
</reference>
<gene>
    <name evidence="1" type="ORF">ABB28_11620</name>
</gene>
<organism evidence="1 2">
    <name type="scientific">Stenotrophomonas chelatiphaga</name>
    <dbReference type="NCBI Taxonomy" id="517011"/>
    <lineage>
        <taxon>Bacteria</taxon>
        <taxon>Pseudomonadati</taxon>
        <taxon>Pseudomonadota</taxon>
        <taxon>Gammaproteobacteria</taxon>
        <taxon>Lysobacterales</taxon>
        <taxon>Lysobacteraceae</taxon>
        <taxon>Stenotrophomonas</taxon>
    </lineage>
</organism>
<dbReference type="PATRIC" id="fig|517011.3.peg.2226"/>